<evidence type="ECO:0000313" key="2">
    <source>
        <dbReference type="EMBL" id="PMD29005.1"/>
    </source>
</evidence>
<sequence length="404" mass="41213">MDCSTPDDAETSEVAELPDAVVPDAVVPDAVGAETEGTLLPLGTVAKVVGERGGTVGEGLNDGVFKTPATISGIEDPEAVETLGLAGSGMPGSGEVDPDVDGNGGDEPDGEIAGGELPETDTEGRDAVDPDGAVITRTGSEADDPDVGVETEIGGLPDGLEAEVELLEIGTITTVGLFEDEVEGDEDDPVDGEVEGNVDELLVVTLTDPTVGLGLEELPVGELIDEEELLVLKLDEDEVGLALGLDEVVGVVLVELEVVVVPQPGIVVKTVAQKVSLSFSVQESDDPIHELLLAVTGGVVGGVVGAALEELVVVVIPHPGIGVYMVEQKVSESNSVQERVDPRHELLLAAAGGVVTTQRGLLTVVSLIGMKDVHNGGGVMVEAGGVDVVISQRGLLTVVLMHVN</sequence>
<gene>
    <name evidence="2" type="ORF">L207DRAFT_574531</name>
</gene>
<feature type="region of interest" description="Disordered" evidence="1">
    <location>
        <begin position="85"/>
        <end position="130"/>
    </location>
</feature>
<dbReference type="Proteomes" id="UP000235786">
    <property type="component" value="Unassembled WGS sequence"/>
</dbReference>
<dbReference type="EMBL" id="KZ613979">
    <property type="protein sequence ID" value="PMD29005.1"/>
    <property type="molecule type" value="Genomic_DNA"/>
</dbReference>
<proteinExistence type="predicted"/>
<evidence type="ECO:0000256" key="1">
    <source>
        <dbReference type="SAM" id="MobiDB-lite"/>
    </source>
</evidence>
<protein>
    <submittedName>
        <fullName evidence="2">Uncharacterized protein</fullName>
    </submittedName>
</protein>
<name>A0A2J6QRW5_HYAVF</name>
<keyword evidence="3" id="KW-1185">Reference proteome</keyword>
<dbReference type="OrthoDB" id="10611818at2759"/>
<reference evidence="2 3" key="1">
    <citation type="submission" date="2016-04" db="EMBL/GenBank/DDBJ databases">
        <title>A degradative enzymes factory behind the ericoid mycorrhizal symbiosis.</title>
        <authorList>
            <consortium name="DOE Joint Genome Institute"/>
            <person name="Martino E."/>
            <person name="Morin E."/>
            <person name="Grelet G."/>
            <person name="Kuo A."/>
            <person name="Kohler A."/>
            <person name="Daghino S."/>
            <person name="Barry K."/>
            <person name="Choi C."/>
            <person name="Cichocki N."/>
            <person name="Clum A."/>
            <person name="Copeland A."/>
            <person name="Hainaut M."/>
            <person name="Haridas S."/>
            <person name="Labutti K."/>
            <person name="Lindquist E."/>
            <person name="Lipzen A."/>
            <person name="Khouja H.-R."/>
            <person name="Murat C."/>
            <person name="Ohm R."/>
            <person name="Olson A."/>
            <person name="Spatafora J."/>
            <person name="Veneault-Fourrey C."/>
            <person name="Henrissat B."/>
            <person name="Grigoriev I."/>
            <person name="Martin F."/>
            <person name="Perotto S."/>
        </authorList>
    </citation>
    <scope>NUCLEOTIDE SEQUENCE [LARGE SCALE GENOMIC DNA]</scope>
    <source>
        <strain evidence="2 3">F</strain>
    </source>
</reference>
<evidence type="ECO:0000313" key="3">
    <source>
        <dbReference type="Proteomes" id="UP000235786"/>
    </source>
</evidence>
<feature type="compositionally biased region" description="Acidic residues" evidence="1">
    <location>
        <begin position="96"/>
        <end position="110"/>
    </location>
</feature>
<dbReference type="AlphaFoldDB" id="A0A2J6QRW5"/>
<organism evidence="2 3">
    <name type="scientific">Hyaloscypha variabilis (strain UAMH 11265 / GT02V1 / F)</name>
    <name type="common">Meliniomyces variabilis</name>
    <dbReference type="NCBI Taxonomy" id="1149755"/>
    <lineage>
        <taxon>Eukaryota</taxon>
        <taxon>Fungi</taxon>
        <taxon>Dikarya</taxon>
        <taxon>Ascomycota</taxon>
        <taxon>Pezizomycotina</taxon>
        <taxon>Leotiomycetes</taxon>
        <taxon>Helotiales</taxon>
        <taxon>Hyaloscyphaceae</taxon>
        <taxon>Hyaloscypha</taxon>
        <taxon>Hyaloscypha variabilis</taxon>
    </lineage>
</organism>
<accession>A0A2J6QRW5</accession>